<organism evidence="1 2">
    <name type="scientific">Phytophthora oleae</name>
    <dbReference type="NCBI Taxonomy" id="2107226"/>
    <lineage>
        <taxon>Eukaryota</taxon>
        <taxon>Sar</taxon>
        <taxon>Stramenopiles</taxon>
        <taxon>Oomycota</taxon>
        <taxon>Peronosporomycetes</taxon>
        <taxon>Peronosporales</taxon>
        <taxon>Peronosporaceae</taxon>
        <taxon>Phytophthora</taxon>
    </lineage>
</organism>
<evidence type="ECO:0008006" key="3">
    <source>
        <dbReference type="Google" id="ProtNLM"/>
    </source>
</evidence>
<evidence type="ECO:0000313" key="1">
    <source>
        <dbReference type="EMBL" id="KAL3661423.1"/>
    </source>
</evidence>
<dbReference type="Proteomes" id="UP001632037">
    <property type="component" value="Unassembled WGS sequence"/>
</dbReference>
<proteinExistence type="predicted"/>
<name>A0ABD3F3U7_9STRA</name>
<accession>A0ABD3F3U7</accession>
<protein>
    <recommendedName>
        <fullName evidence="3">HTH CENPB-type domain-containing protein</fullName>
    </recommendedName>
</protein>
<sequence length="132" mass="14954">MGRRPSSYSTLSLAKKNLLCTKAAAEPSWTLAQLMDWGSQRFQVPVKRSTLQGILKRKRDYNNFPEPHSTRKRHCAPPQPALDDKLLHKIDEYKAWHANATISGAIVIAIAIREGIQLPSGETPSRGWLYRF</sequence>
<reference evidence="1 2" key="1">
    <citation type="submission" date="2024-09" db="EMBL/GenBank/DDBJ databases">
        <title>Genome sequencing and assembly of Phytophthora oleae, isolate VK10A, causative agent of rot of olive drupes.</title>
        <authorList>
            <person name="Conti Taguali S."/>
            <person name="Riolo M."/>
            <person name="La Spada F."/>
            <person name="Cacciola S.O."/>
            <person name="Dionisio G."/>
        </authorList>
    </citation>
    <scope>NUCLEOTIDE SEQUENCE [LARGE SCALE GENOMIC DNA]</scope>
    <source>
        <strain evidence="1 2">VK10A</strain>
    </source>
</reference>
<keyword evidence="2" id="KW-1185">Reference proteome</keyword>
<dbReference type="EMBL" id="JBIMZQ010000036">
    <property type="protein sequence ID" value="KAL3661423.1"/>
    <property type="molecule type" value="Genomic_DNA"/>
</dbReference>
<gene>
    <name evidence="1" type="ORF">V7S43_013626</name>
</gene>
<comment type="caution">
    <text evidence="1">The sequence shown here is derived from an EMBL/GenBank/DDBJ whole genome shotgun (WGS) entry which is preliminary data.</text>
</comment>
<dbReference type="AlphaFoldDB" id="A0ABD3F3U7"/>
<evidence type="ECO:0000313" key="2">
    <source>
        <dbReference type="Proteomes" id="UP001632037"/>
    </source>
</evidence>